<comment type="caution">
    <text evidence="4">The sequence shown here is derived from an EMBL/GenBank/DDBJ whole genome shotgun (WGS) entry which is preliminary data.</text>
</comment>
<dbReference type="CDD" id="cd07103">
    <property type="entry name" value="ALDH_F5_SSADH_GabD"/>
    <property type="match status" value="1"/>
</dbReference>
<gene>
    <name evidence="4" type="ORF">GCM10023144_46720</name>
</gene>
<dbReference type="PROSITE" id="PS00070">
    <property type="entry name" value="ALDEHYDE_DEHYDR_CYS"/>
    <property type="match status" value="1"/>
</dbReference>
<reference evidence="5" key="1">
    <citation type="journal article" date="2019" name="Int. J. Syst. Evol. Microbiol.">
        <title>The Global Catalogue of Microorganisms (GCM) 10K type strain sequencing project: providing services to taxonomists for standard genome sequencing and annotation.</title>
        <authorList>
            <consortium name="The Broad Institute Genomics Platform"/>
            <consortium name="The Broad Institute Genome Sequencing Center for Infectious Disease"/>
            <person name="Wu L."/>
            <person name="Ma J."/>
        </authorList>
    </citation>
    <scope>NUCLEOTIDE SEQUENCE [LARGE SCALE GENOMIC DNA]</scope>
    <source>
        <strain evidence="5">JCM 17666</strain>
    </source>
</reference>
<proteinExistence type="inferred from homology"/>
<comment type="similarity">
    <text evidence="1">Belongs to the aldehyde dehydrogenase family.</text>
</comment>
<dbReference type="InterPro" id="IPR016163">
    <property type="entry name" value="Ald_DH_C"/>
</dbReference>
<sequence length="485" mass="51988">MNRPDTPADRPDFLSLLADRLRDGGGPSFEVFSPADGRRVAAVPDATPADARRAADAAVQAYARWSRTGAHQRARLLQAWFGEIMAHREEIARVISAEMGKPVSEARGEVDYAAAYIELYAEEAKRIRGEAFSGPDARKRLYATPRPVGPVYAITPWNFPAAMITRKAAPALAAGCTAIVKPAPQSPLTALFLSWLWERAGGPAGTLQTLPTLDAAGVSQVMFDDPRIRKLTFTGSTEVGRSLYRQAAGTLKRVSLELGGHAPFLVFDDADLDDAVEQVMLSKFRNAGQTCVCTNRIYVQRAILPAFVAALARRVEALRMGDPADERTEVGPLVDARGLDKVAGQVRDALDKGATLVTGGRAAEGLFFRPTVLAGVAPGMRILEEETFGPVAPILAFDTEEEAVAQANDTPFGLAAYLYTRDLARAHRVSEALEYGIVGVNDGAPSTAWAPFGGVKDSGLGREGGHWGLEEYLDLKYVSVGLPAA</sequence>
<keyword evidence="2" id="KW-0560">Oxidoreductase</keyword>
<dbReference type="InterPro" id="IPR016160">
    <property type="entry name" value="Ald_DH_CS_CYS"/>
</dbReference>
<evidence type="ECO:0000313" key="4">
    <source>
        <dbReference type="EMBL" id="GAA4343580.1"/>
    </source>
</evidence>
<evidence type="ECO:0000259" key="3">
    <source>
        <dbReference type="Pfam" id="PF00171"/>
    </source>
</evidence>
<dbReference type="Gene3D" id="3.40.309.10">
    <property type="entry name" value="Aldehyde Dehydrogenase, Chain A, domain 2"/>
    <property type="match status" value="1"/>
</dbReference>
<keyword evidence="5" id="KW-1185">Reference proteome</keyword>
<evidence type="ECO:0000256" key="1">
    <source>
        <dbReference type="ARBA" id="ARBA00009986"/>
    </source>
</evidence>
<name>A0ABP8HSG7_9BURK</name>
<dbReference type="Proteomes" id="UP001501671">
    <property type="component" value="Unassembled WGS sequence"/>
</dbReference>
<organism evidence="4 5">
    <name type="scientific">Pigmentiphaga soli</name>
    <dbReference type="NCBI Taxonomy" id="1007095"/>
    <lineage>
        <taxon>Bacteria</taxon>
        <taxon>Pseudomonadati</taxon>
        <taxon>Pseudomonadota</taxon>
        <taxon>Betaproteobacteria</taxon>
        <taxon>Burkholderiales</taxon>
        <taxon>Alcaligenaceae</taxon>
        <taxon>Pigmentiphaga</taxon>
    </lineage>
</organism>
<dbReference type="InterPro" id="IPR050740">
    <property type="entry name" value="Aldehyde_DH_Superfamily"/>
</dbReference>
<dbReference type="EMBL" id="BAABFO010000039">
    <property type="protein sequence ID" value="GAA4343580.1"/>
    <property type="molecule type" value="Genomic_DNA"/>
</dbReference>
<accession>A0ABP8HSG7</accession>
<dbReference type="InterPro" id="IPR016161">
    <property type="entry name" value="Ald_DH/histidinol_DH"/>
</dbReference>
<dbReference type="RefSeq" id="WP_345252359.1">
    <property type="nucleotide sequence ID" value="NZ_BAABFO010000039.1"/>
</dbReference>
<dbReference type="PANTHER" id="PTHR43353">
    <property type="entry name" value="SUCCINATE-SEMIALDEHYDE DEHYDROGENASE, MITOCHONDRIAL"/>
    <property type="match status" value="1"/>
</dbReference>
<dbReference type="Gene3D" id="3.40.605.10">
    <property type="entry name" value="Aldehyde Dehydrogenase, Chain A, domain 1"/>
    <property type="match status" value="1"/>
</dbReference>
<dbReference type="InterPro" id="IPR015590">
    <property type="entry name" value="Aldehyde_DH_dom"/>
</dbReference>
<dbReference type="SUPFAM" id="SSF53720">
    <property type="entry name" value="ALDH-like"/>
    <property type="match status" value="1"/>
</dbReference>
<evidence type="ECO:0000313" key="5">
    <source>
        <dbReference type="Proteomes" id="UP001501671"/>
    </source>
</evidence>
<dbReference type="PANTHER" id="PTHR43353:SF5">
    <property type="entry name" value="SUCCINATE-SEMIALDEHYDE DEHYDROGENASE, MITOCHONDRIAL"/>
    <property type="match status" value="1"/>
</dbReference>
<protein>
    <submittedName>
        <fullName evidence="4">NAD-dependent succinate-semialdehyde dehydrogenase</fullName>
    </submittedName>
</protein>
<feature type="domain" description="Aldehyde dehydrogenase" evidence="3">
    <location>
        <begin position="27"/>
        <end position="478"/>
    </location>
</feature>
<dbReference type="InterPro" id="IPR016162">
    <property type="entry name" value="Ald_DH_N"/>
</dbReference>
<evidence type="ECO:0000256" key="2">
    <source>
        <dbReference type="ARBA" id="ARBA00023002"/>
    </source>
</evidence>
<dbReference type="Pfam" id="PF00171">
    <property type="entry name" value="Aldedh"/>
    <property type="match status" value="1"/>
</dbReference>